<proteinExistence type="predicted"/>
<comment type="caution">
    <text evidence="2">The sequence shown here is derived from an EMBL/GenBank/DDBJ whole genome shotgun (WGS) entry which is preliminary data.</text>
</comment>
<feature type="region of interest" description="Disordered" evidence="1">
    <location>
        <begin position="1"/>
        <end position="34"/>
    </location>
</feature>
<evidence type="ECO:0000313" key="2">
    <source>
        <dbReference type="EMBL" id="KAF3555651.1"/>
    </source>
</evidence>
<dbReference type="EMBL" id="QGKX02000996">
    <property type="protein sequence ID" value="KAF3555651.1"/>
    <property type="molecule type" value="Genomic_DNA"/>
</dbReference>
<dbReference type="Proteomes" id="UP000712600">
    <property type="component" value="Unassembled WGS sequence"/>
</dbReference>
<name>A0A8S9R3C2_BRACR</name>
<evidence type="ECO:0000256" key="1">
    <source>
        <dbReference type="SAM" id="MobiDB-lite"/>
    </source>
</evidence>
<organism evidence="2 3">
    <name type="scientific">Brassica cretica</name>
    <name type="common">Mustard</name>
    <dbReference type="NCBI Taxonomy" id="69181"/>
    <lineage>
        <taxon>Eukaryota</taxon>
        <taxon>Viridiplantae</taxon>
        <taxon>Streptophyta</taxon>
        <taxon>Embryophyta</taxon>
        <taxon>Tracheophyta</taxon>
        <taxon>Spermatophyta</taxon>
        <taxon>Magnoliopsida</taxon>
        <taxon>eudicotyledons</taxon>
        <taxon>Gunneridae</taxon>
        <taxon>Pentapetalae</taxon>
        <taxon>rosids</taxon>
        <taxon>malvids</taxon>
        <taxon>Brassicales</taxon>
        <taxon>Brassicaceae</taxon>
        <taxon>Brassiceae</taxon>
        <taxon>Brassica</taxon>
    </lineage>
</organism>
<protein>
    <submittedName>
        <fullName evidence="2">Uncharacterized protein</fullName>
    </submittedName>
</protein>
<feature type="compositionally biased region" description="Low complexity" evidence="1">
    <location>
        <begin position="13"/>
        <end position="22"/>
    </location>
</feature>
<accession>A0A8S9R3C2</accession>
<gene>
    <name evidence="2" type="ORF">F2Q69_00012725</name>
</gene>
<reference evidence="2" key="1">
    <citation type="submission" date="2019-12" db="EMBL/GenBank/DDBJ databases">
        <title>Genome sequencing and annotation of Brassica cretica.</title>
        <authorList>
            <person name="Studholme D.J."/>
            <person name="Sarris P."/>
        </authorList>
    </citation>
    <scope>NUCLEOTIDE SEQUENCE</scope>
    <source>
        <strain evidence="2">PFS-109/04</strain>
        <tissue evidence="2">Leaf</tissue>
    </source>
</reference>
<sequence length="179" mass="18995">MRHSRKSSPPPSSTSASVCSAAEPPLAASGSPPPCSAVADGKPLPSLPIWSLFEQLEFIDTTFLLLSAMSGSMDFGVASHTSLSDFPVAHPSLFPFSGVYQFLLTLFRGYPGVIRDVFAATQVQAVVPRVLLREIMCCKLVGIAFGLGCSSLSCVDIGVTLGDSSEMELLFYDVILVMD</sequence>
<evidence type="ECO:0000313" key="3">
    <source>
        <dbReference type="Proteomes" id="UP000712600"/>
    </source>
</evidence>
<dbReference type="AlphaFoldDB" id="A0A8S9R3C2"/>